<comment type="caution">
    <text evidence="1">The sequence shown here is derived from an EMBL/GenBank/DDBJ whole genome shotgun (WGS) entry which is preliminary data.</text>
</comment>
<name>A0ABT6JAS4_9GAMM</name>
<sequence length="98" mass="10890">MATLHHQIWIDAPRSLVYSALATAQGLGRWPSPGQWLGLEHEGKPMTVVDFQHRGWDEESPFFGFCNCAWGVVLDMLKRWCESLGTGADAIPAPGERP</sequence>
<evidence type="ECO:0000313" key="2">
    <source>
        <dbReference type="Proteomes" id="UP001156940"/>
    </source>
</evidence>
<keyword evidence="2" id="KW-1185">Reference proteome</keyword>
<protein>
    <recommendedName>
        <fullName evidence="3">SRPBCC domain-containing protein</fullName>
    </recommendedName>
</protein>
<evidence type="ECO:0008006" key="3">
    <source>
        <dbReference type="Google" id="ProtNLM"/>
    </source>
</evidence>
<organism evidence="1 2">
    <name type="scientific">Luteimonas endophytica</name>
    <dbReference type="NCBI Taxonomy" id="3042023"/>
    <lineage>
        <taxon>Bacteria</taxon>
        <taxon>Pseudomonadati</taxon>
        <taxon>Pseudomonadota</taxon>
        <taxon>Gammaproteobacteria</taxon>
        <taxon>Lysobacterales</taxon>
        <taxon>Lysobacteraceae</taxon>
        <taxon>Luteimonas</taxon>
    </lineage>
</organism>
<dbReference type="EMBL" id="JARXRM010000039">
    <property type="protein sequence ID" value="MDH5823935.1"/>
    <property type="molecule type" value="Genomic_DNA"/>
</dbReference>
<dbReference type="SUPFAM" id="SSF55961">
    <property type="entry name" value="Bet v1-like"/>
    <property type="match status" value="1"/>
</dbReference>
<proteinExistence type="predicted"/>
<dbReference type="RefSeq" id="WP_280575235.1">
    <property type="nucleotide sequence ID" value="NZ_JARXRM010000039.1"/>
</dbReference>
<reference evidence="1 2" key="1">
    <citation type="submission" date="2023-04" db="EMBL/GenBank/DDBJ databases">
        <title>Luteimonas endophyticus RD2P54.</title>
        <authorList>
            <person name="Sun J.-Q."/>
        </authorList>
    </citation>
    <scope>NUCLEOTIDE SEQUENCE [LARGE SCALE GENOMIC DNA]</scope>
    <source>
        <strain evidence="1 2">RD2P54</strain>
    </source>
</reference>
<evidence type="ECO:0000313" key="1">
    <source>
        <dbReference type="EMBL" id="MDH5823935.1"/>
    </source>
</evidence>
<dbReference type="Proteomes" id="UP001156940">
    <property type="component" value="Unassembled WGS sequence"/>
</dbReference>
<accession>A0ABT6JAS4</accession>
<dbReference type="Gene3D" id="3.30.530.20">
    <property type="match status" value="1"/>
</dbReference>
<gene>
    <name evidence="1" type="ORF">QFW77_13200</name>
</gene>
<dbReference type="InterPro" id="IPR023393">
    <property type="entry name" value="START-like_dom_sf"/>
</dbReference>